<organism evidence="3 4">
    <name type="scientific">Tenacibaculum jejuense</name>
    <dbReference type="NCBI Taxonomy" id="584609"/>
    <lineage>
        <taxon>Bacteria</taxon>
        <taxon>Pseudomonadati</taxon>
        <taxon>Bacteroidota</taxon>
        <taxon>Flavobacteriia</taxon>
        <taxon>Flavobacteriales</taxon>
        <taxon>Flavobacteriaceae</taxon>
        <taxon>Tenacibaculum</taxon>
    </lineage>
</organism>
<dbReference type="Proteomes" id="UP000215214">
    <property type="component" value="Chromosome TJEJU"/>
</dbReference>
<gene>
    <name evidence="3" type="ORF">TJEJU_1951</name>
</gene>
<dbReference type="SUPFAM" id="SSF48452">
    <property type="entry name" value="TPR-like"/>
    <property type="match status" value="1"/>
</dbReference>
<keyword evidence="4" id="KW-1185">Reference proteome</keyword>
<evidence type="ECO:0000256" key="1">
    <source>
        <dbReference type="PROSITE-ProRule" id="PRU00339"/>
    </source>
</evidence>
<dbReference type="PROSITE" id="PS50005">
    <property type="entry name" value="TPR"/>
    <property type="match status" value="1"/>
</dbReference>
<dbReference type="EMBL" id="LT899436">
    <property type="protein sequence ID" value="SNR15655.1"/>
    <property type="molecule type" value="Genomic_DNA"/>
</dbReference>
<dbReference type="KEGG" id="tje:TJEJU_1951"/>
<accession>A0A238U9C1</accession>
<dbReference type="InterPro" id="IPR011990">
    <property type="entry name" value="TPR-like_helical_dom_sf"/>
</dbReference>
<proteinExistence type="predicted"/>
<keyword evidence="1" id="KW-0802">TPR repeat</keyword>
<dbReference type="Gene3D" id="1.25.40.10">
    <property type="entry name" value="Tetratricopeptide repeat domain"/>
    <property type="match status" value="1"/>
</dbReference>
<keyword evidence="2" id="KW-0732">Signal</keyword>
<feature type="signal peptide" evidence="2">
    <location>
        <begin position="1"/>
        <end position="20"/>
    </location>
</feature>
<dbReference type="RefSeq" id="WP_095071595.1">
    <property type="nucleotide sequence ID" value="NZ_LT899436.1"/>
</dbReference>
<feature type="repeat" description="TPR" evidence="1">
    <location>
        <begin position="177"/>
        <end position="210"/>
    </location>
</feature>
<evidence type="ECO:0000313" key="3">
    <source>
        <dbReference type="EMBL" id="SNR15655.1"/>
    </source>
</evidence>
<dbReference type="PROSITE" id="PS50293">
    <property type="entry name" value="TPR_REGION"/>
    <property type="match status" value="1"/>
</dbReference>
<dbReference type="SMART" id="SM00028">
    <property type="entry name" value="TPR"/>
    <property type="match status" value="2"/>
</dbReference>
<dbReference type="OrthoDB" id="9784036at2"/>
<evidence type="ECO:0000313" key="4">
    <source>
        <dbReference type="Proteomes" id="UP000215214"/>
    </source>
</evidence>
<dbReference type="InterPro" id="IPR019734">
    <property type="entry name" value="TPR_rpt"/>
</dbReference>
<reference evidence="3 4" key="1">
    <citation type="submission" date="2017-07" db="EMBL/GenBank/DDBJ databases">
        <authorList>
            <person name="Sun Z.S."/>
            <person name="Albrecht U."/>
            <person name="Echele G."/>
            <person name="Lee C.C."/>
        </authorList>
    </citation>
    <scope>NUCLEOTIDE SEQUENCE [LARGE SCALE GENOMIC DNA]</scope>
    <source>
        <strain evidence="4">type strain: KCTC 22618</strain>
    </source>
</reference>
<sequence>MKTKLLLLSLLLFLSCTSKKNSETFIEKAEGRYFFNADEVIEVYFKNSELFLKWRNSDLKPLKLNDSSFYARELNEKLIFNLAESKISLAEKREHKKEKIVFTKIKKGEKTPSEYLNENNFEMALKGFLAIKNKDSLNPLIQRRTINRKGYDFLRNNEIDKAITTFKINVELYPNHSNPYDSLGDAFAKKQDTVEALKQYKKALSINPENRSSKRNIKRLTKKDE</sequence>
<protein>
    <submittedName>
        <fullName evidence="3">Uncharacterized protein</fullName>
    </submittedName>
</protein>
<evidence type="ECO:0000256" key="2">
    <source>
        <dbReference type="SAM" id="SignalP"/>
    </source>
</evidence>
<feature type="chain" id="PRO_5012511762" evidence="2">
    <location>
        <begin position="21"/>
        <end position="225"/>
    </location>
</feature>
<dbReference type="AlphaFoldDB" id="A0A238U9C1"/>
<name>A0A238U9C1_9FLAO</name>
<dbReference type="PROSITE" id="PS51257">
    <property type="entry name" value="PROKAR_LIPOPROTEIN"/>
    <property type="match status" value="1"/>
</dbReference>